<dbReference type="InterPro" id="IPR001148">
    <property type="entry name" value="CA_dom"/>
</dbReference>
<evidence type="ECO:0000256" key="15">
    <source>
        <dbReference type="ARBA" id="ARBA00032196"/>
    </source>
</evidence>
<comment type="catalytic activity">
    <reaction evidence="16">
        <text>hydrogencarbonate + H(+) = CO2 + H2O</text>
        <dbReference type="Rhea" id="RHEA:10748"/>
        <dbReference type="ChEBI" id="CHEBI:15377"/>
        <dbReference type="ChEBI" id="CHEBI:15378"/>
        <dbReference type="ChEBI" id="CHEBI:16526"/>
        <dbReference type="ChEBI" id="CHEBI:17544"/>
        <dbReference type="EC" id="4.2.1.1"/>
    </reaction>
</comment>
<evidence type="ECO:0000256" key="16">
    <source>
        <dbReference type="ARBA" id="ARBA00048348"/>
    </source>
</evidence>
<dbReference type="InterPro" id="IPR023561">
    <property type="entry name" value="Carbonic_anhydrase_a-class"/>
</dbReference>
<reference evidence="19" key="2">
    <citation type="submission" date="2025-08" db="UniProtKB">
        <authorList>
            <consortium name="Ensembl"/>
        </authorList>
    </citation>
    <scope>IDENTIFICATION</scope>
    <source>
        <strain evidence="19">Thorbecke</strain>
    </source>
</reference>
<reference evidence="19" key="3">
    <citation type="submission" date="2025-09" db="UniProtKB">
        <authorList>
            <consortium name="Ensembl"/>
        </authorList>
    </citation>
    <scope>IDENTIFICATION</scope>
    <source>
        <strain evidence="19">Thorbecke</strain>
    </source>
</reference>
<evidence type="ECO:0000256" key="4">
    <source>
        <dbReference type="ARBA" id="ARBA00012925"/>
    </source>
</evidence>
<dbReference type="HOGENOM" id="CLU_039326_1_0_1"/>
<proteinExistence type="inferred from homology"/>
<dbReference type="GO" id="GO:0005615">
    <property type="term" value="C:extracellular space"/>
    <property type="evidence" value="ECO:0007669"/>
    <property type="project" value="TreeGrafter"/>
</dbReference>
<keyword evidence="7" id="KW-0479">Metal-binding</keyword>
<evidence type="ECO:0000256" key="14">
    <source>
        <dbReference type="ARBA" id="ARBA00031549"/>
    </source>
</evidence>
<dbReference type="Bgee" id="ENSOCUG00000012584">
    <property type="expression patterns" value="Expressed in skin of back and 3 other cell types or tissues"/>
</dbReference>
<keyword evidence="9" id="KW-0862">Zinc</keyword>
<evidence type="ECO:0000259" key="18">
    <source>
        <dbReference type="PROSITE" id="PS51144"/>
    </source>
</evidence>
<dbReference type="FunCoup" id="G1T3M6">
    <property type="interactions" value="8"/>
</dbReference>
<evidence type="ECO:0000256" key="12">
    <source>
        <dbReference type="ARBA" id="ARBA00023239"/>
    </source>
</evidence>
<organism evidence="19 20">
    <name type="scientific">Oryctolagus cuniculus</name>
    <name type="common">Rabbit</name>
    <dbReference type="NCBI Taxonomy" id="9986"/>
    <lineage>
        <taxon>Eukaryota</taxon>
        <taxon>Metazoa</taxon>
        <taxon>Chordata</taxon>
        <taxon>Craniata</taxon>
        <taxon>Vertebrata</taxon>
        <taxon>Euteleostomi</taxon>
        <taxon>Mammalia</taxon>
        <taxon>Eutheria</taxon>
        <taxon>Euarchontoglires</taxon>
        <taxon>Glires</taxon>
        <taxon>Lagomorpha</taxon>
        <taxon>Leporidae</taxon>
        <taxon>Oryctolagus</taxon>
    </lineage>
</organism>
<dbReference type="GO" id="GO:0004089">
    <property type="term" value="F:carbonate dehydratase activity"/>
    <property type="evidence" value="ECO:0007669"/>
    <property type="project" value="UniProtKB-EC"/>
</dbReference>
<evidence type="ECO:0000256" key="10">
    <source>
        <dbReference type="ARBA" id="ARBA00023157"/>
    </source>
</evidence>
<evidence type="ECO:0000313" key="19">
    <source>
        <dbReference type="Ensembl" id="ENSOCUP00000010832.4"/>
    </source>
</evidence>
<feature type="region of interest" description="Disordered" evidence="17">
    <location>
        <begin position="21"/>
        <end position="41"/>
    </location>
</feature>
<dbReference type="InParanoid" id="G1T3M6"/>
<dbReference type="SMART" id="SM01057">
    <property type="entry name" value="Carb_anhydrase"/>
    <property type="match status" value="1"/>
</dbReference>
<feature type="compositionally biased region" description="Basic residues" evidence="17">
    <location>
        <begin position="21"/>
        <end position="30"/>
    </location>
</feature>
<evidence type="ECO:0000256" key="17">
    <source>
        <dbReference type="SAM" id="MobiDB-lite"/>
    </source>
</evidence>
<reference evidence="19 20" key="1">
    <citation type="journal article" date="2011" name="Nature">
        <title>A high-resolution map of human evolutionary constraint using 29 mammals.</title>
        <authorList>
            <person name="Lindblad-Toh K."/>
            <person name="Garber M."/>
            <person name="Zuk O."/>
            <person name="Lin M.F."/>
            <person name="Parker B.J."/>
            <person name="Washietl S."/>
            <person name="Kheradpour P."/>
            <person name="Ernst J."/>
            <person name="Jordan G."/>
            <person name="Mauceli E."/>
            <person name="Ward L.D."/>
            <person name="Lowe C.B."/>
            <person name="Holloway A.K."/>
            <person name="Clamp M."/>
            <person name="Gnerre S."/>
            <person name="Alfoldi J."/>
            <person name="Beal K."/>
            <person name="Chang J."/>
            <person name="Clawson H."/>
            <person name="Cuff J."/>
            <person name="Di Palma F."/>
            <person name="Fitzgerald S."/>
            <person name="Flicek P."/>
            <person name="Guttman M."/>
            <person name="Hubisz M.J."/>
            <person name="Jaffe D.B."/>
            <person name="Jungreis I."/>
            <person name="Kent W.J."/>
            <person name="Kostka D."/>
            <person name="Lara M."/>
            <person name="Martins A.L."/>
            <person name="Massingham T."/>
            <person name="Moltke I."/>
            <person name="Raney B.J."/>
            <person name="Rasmussen M.D."/>
            <person name="Robinson J."/>
            <person name="Stark A."/>
            <person name="Vilella A.J."/>
            <person name="Wen J."/>
            <person name="Xie X."/>
            <person name="Zody M.C."/>
            <person name="Baldwin J."/>
            <person name="Bloom T."/>
            <person name="Chin C.W."/>
            <person name="Heiman D."/>
            <person name="Nicol R."/>
            <person name="Nusbaum C."/>
            <person name="Young S."/>
            <person name="Wilkinson J."/>
            <person name="Worley K.C."/>
            <person name="Kovar C.L."/>
            <person name="Muzny D.M."/>
            <person name="Gibbs R.A."/>
            <person name="Cree A."/>
            <person name="Dihn H.H."/>
            <person name="Fowler G."/>
            <person name="Jhangiani S."/>
            <person name="Joshi V."/>
            <person name="Lee S."/>
            <person name="Lewis L.R."/>
            <person name="Nazareth L.V."/>
            <person name="Okwuonu G."/>
            <person name="Santibanez J."/>
            <person name="Warren W.C."/>
            <person name="Mardis E.R."/>
            <person name="Weinstock G.M."/>
            <person name="Wilson R.K."/>
            <person name="Delehaunty K."/>
            <person name="Dooling D."/>
            <person name="Fronik C."/>
            <person name="Fulton L."/>
            <person name="Fulton B."/>
            <person name="Graves T."/>
            <person name="Minx P."/>
            <person name="Sodergren E."/>
            <person name="Birney E."/>
            <person name="Margulies E.H."/>
            <person name="Herrero J."/>
            <person name="Green E.D."/>
            <person name="Haussler D."/>
            <person name="Siepel A."/>
            <person name="Goldman N."/>
            <person name="Pollard K.S."/>
            <person name="Pedersen J.S."/>
            <person name="Lander E.S."/>
            <person name="Kellis M."/>
        </authorList>
    </citation>
    <scope>NUCLEOTIDE SEQUENCE [LARGE SCALE GENOMIC DNA]</scope>
    <source>
        <strain evidence="19 20">Thorbecke inbred</strain>
    </source>
</reference>
<comment type="subcellular location">
    <subcellularLocation>
        <location evidence="2">Secreted</location>
    </subcellularLocation>
</comment>
<dbReference type="Gene3D" id="3.10.200.10">
    <property type="entry name" value="Alpha carbonic anhydrase"/>
    <property type="match status" value="1"/>
</dbReference>
<protein>
    <recommendedName>
        <fullName evidence="5">Carbonic anhydrase 6</fullName>
        <ecNumber evidence="4">4.2.1.1</ecNumber>
    </recommendedName>
    <alternativeName>
        <fullName evidence="14">Carbonate dehydratase VI</fullName>
    </alternativeName>
    <alternativeName>
        <fullName evidence="15">Carbonic anhydrase VI</fullName>
    </alternativeName>
</protein>
<dbReference type="PaxDb" id="9986-ENSOCUP00000010832"/>
<dbReference type="SUPFAM" id="SSF51069">
    <property type="entry name" value="Carbonic anhydrase"/>
    <property type="match status" value="1"/>
</dbReference>
<dbReference type="EC" id="4.2.1.1" evidence="4"/>
<evidence type="ECO:0000256" key="8">
    <source>
        <dbReference type="ARBA" id="ARBA00022729"/>
    </source>
</evidence>
<dbReference type="STRING" id="9986.ENSOCUP00000010832"/>
<accession>G1T3M6</accession>
<evidence type="ECO:0000256" key="1">
    <source>
        <dbReference type="ARBA" id="ARBA00001947"/>
    </source>
</evidence>
<dbReference type="SMR" id="G1T3M6"/>
<dbReference type="FunFam" id="3.10.200.10:FF:000003">
    <property type="entry name" value="Carbonic anhydrase 12"/>
    <property type="match status" value="1"/>
</dbReference>
<keyword evidence="10" id="KW-1015">Disulfide bond</keyword>
<evidence type="ECO:0000256" key="6">
    <source>
        <dbReference type="ARBA" id="ARBA00022525"/>
    </source>
</evidence>
<sequence>MSSGLWQQVMASSSFQGFRARRQGRGHVPARKPPCPAALRPRPSLATAIPWPQWPRHVALPGGALSAGIDQQALGLIGYGGASGGARARARRPSQKGHCGEAVVDKWVQPRADQPAGRSKLLFTASELLKGALPRNQPRLHSCCAMRALGTLVALLLLGSQAHSEPEWTYSEGALEEESWPLEYPACGGHRQSPINLQRKKVQYNPSLQVLELKGYDTPTGEFSMINNGHTVQVSLPPTMRMTTSDGTEYIALQMHYHWGGASSEVSGSEHTVDGIRRVIEVHVVHYNSKYESYDVAKDASDGLAVLAAFIEINDYAENTYYSQLISQLANIRYPGQVTTLRDLNIREMLPENVDHYYTYQGSLTTPPCSENVLWFVLANSAFLSRAQVWKMENSLLNHLNETLQNGYRSTQPLNQRVVEANFLHYPTQSYVSLPEFQSHLSSINRKLEFLRRSIIPKKFKRKSDNLLAGSMSW</sequence>
<dbReference type="Proteomes" id="UP000001811">
    <property type="component" value="Chromosome 13"/>
</dbReference>
<evidence type="ECO:0000256" key="3">
    <source>
        <dbReference type="ARBA" id="ARBA00010718"/>
    </source>
</evidence>
<dbReference type="GeneTree" id="ENSGT00940000160409"/>
<comment type="cofactor">
    <cofactor evidence="1">
        <name>Zn(2+)</name>
        <dbReference type="ChEBI" id="CHEBI:29105"/>
    </cofactor>
</comment>
<feature type="domain" description="Alpha-carbonic anhydrase" evidence="18">
    <location>
        <begin position="166"/>
        <end position="423"/>
    </location>
</feature>
<dbReference type="Pfam" id="PF00194">
    <property type="entry name" value="Carb_anhydrase"/>
    <property type="match status" value="1"/>
</dbReference>
<evidence type="ECO:0000313" key="20">
    <source>
        <dbReference type="Proteomes" id="UP000001811"/>
    </source>
</evidence>
<dbReference type="EMBL" id="AAGW02064335">
    <property type="status" value="NOT_ANNOTATED_CDS"/>
    <property type="molecule type" value="Genomic_DNA"/>
</dbReference>
<dbReference type="PANTHER" id="PTHR18952">
    <property type="entry name" value="CARBONIC ANHYDRASE"/>
    <property type="match status" value="1"/>
</dbReference>
<dbReference type="Ensembl" id="ENSOCUT00000012581.4">
    <property type="protein sequence ID" value="ENSOCUP00000010832.4"/>
    <property type="gene ID" value="ENSOCUG00000012584.4"/>
</dbReference>
<dbReference type="PROSITE" id="PS51144">
    <property type="entry name" value="ALPHA_CA_2"/>
    <property type="match status" value="1"/>
</dbReference>
<evidence type="ECO:0000256" key="7">
    <source>
        <dbReference type="ARBA" id="ARBA00022723"/>
    </source>
</evidence>
<dbReference type="InterPro" id="IPR036398">
    <property type="entry name" value="CA_dom_sf"/>
</dbReference>
<name>G1T3M6_RABIT</name>
<evidence type="ECO:0000256" key="5">
    <source>
        <dbReference type="ARBA" id="ARBA00014200"/>
    </source>
</evidence>
<dbReference type="PANTHER" id="PTHR18952:SF110">
    <property type="entry name" value="CARBONIC ANHYDRASE 6"/>
    <property type="match status" value="1"/>
</dbReference>
<evidence type="ECO:0000256" key="13">
    <source>
        <dbReference type="ARBA" id="ARBA00025355"/>
    </source>
</evidence>
<keyword evidence="11" id="KW-0325">Glycoprotein</keyword>
<dbReference type="GO" id="GO:0008270">
    <property type="term" value="F:zinc ion binding"/>
    <property type="evidence" value="ECO:0007669"/>
    <property type="project" value="InterPro"/>
</dbReference>
<comment type="function">
    <text evidence="13">Reversible hydration of carbon dioxide. Its role in saliva is unknown.</text>
</comment>
<keyword evidence="6" id="KW-0964">Secreted</keyword>
<evidence type="ECO:0000256" key="11">
    <source>
        <dbReference type="ARBA" id="ARBA00023180"/>
    </source>
</evidence>
<keyword evidence="8" id="KW-0732">Signal</keyword>
<dbReference type="eggNOG" id="KOG0382">
    <property type="taxonomic scope" value="Eukaryota"/>
</dbReference>
<keyword evidence="20" id="KW-1185">Reference proteome</keyword>
<comment type="similarity">
    <text evidence="3">Belongs to the alpha-carbonic anhydrase family.</text>
</comment>
<evidence type="ECO:0000256" key="9">
    <source>
        <dbReference type="ARBA" id="ARBA00022833"/>
    </source>
</evidence>
<evidence type="ECO:0000256" key="2">
    <source>
        <dbReference type="ARBA" id="ARBA00004613"/>
    </source>
</evidence>
<keyword evidence="12" id="KW-0456">Lyase</keyword>
<dbReference type="AlphaFoldDB" id="G1T3M6"/>